<dbReference type="GO" id="GO:0020037">
    <property type="term" value="F:heme binding"/>
    <property type="evidence" value="ECO:0007669"/>
    <property type="project" value="InterPro"/>
</dbReference>
<sequence>MKKPTLTLISAAIVLASSSALAAPDWSKVPKRDIQVFHAGVTPIEWVMKKSDHSGRTGINKGESCVGCHEEKNGLNFDMKRLASKELEPVGAPKTMNFPVTVQAAYDKENLYMRLTFKAPADAAADAPREDKAPKHQVKAAIMLVGSKVPMASQIGCWATCHADVRSMPGADKDKKKYVSNANLAGDVYTDYFQWKSGEGGKGMVQVDGHVAEARVNKDGKALVKAEGENKGGVWTVTFTRKLTGGDGDIALAEGKSVPFGVAIHTDKTVYRFHHVSLGYTLGLGADGDIKAAKQ</sequence>
<dbReference type="GO" id="GO:0046872">
    <property type="term" value="F:metal ion binding"/>
    <property type="evidence" value="ECO:0007669"/>
    <property type="project" value="UniProtKB-KW"/>
</dbReference>
<dbReference type="InterPro" id="IPR019020">
    <property type="entry name" value="Cyt-c552/DMSO_Rdtase_haem-bd"/>
</dbReference>
<keyword evidence="2" id="KW-0349">Heme</keyword>
<keyword evidence="1" id="KW-0813">Transport</keyword>
<organism evidence="8 9">
    <name type="scientific">Candidatus Proximibacter danicus</name>
    <dbReference type="NCBI Taxonomy" id="2954365"/>
    <lineage>
        <taxon>Bacteria</taxon>
        <taxon>Pseudomonadati</taxon>
        <taxon>Pseudomonadota</taxon>
        <taxon>Betaproteobacteria</taxon>
        <taxon>Candidatus Proximibacter</taxon>
    </lineage>
</organism>
<evidence type="ECO:0000256" key="4">
    <source>
        <dbReference type="ARBA" id="ARBA00022982"/>
    </source>
</evidence>
<keyword evidence="4" id="KW-0249">Electron transport</keyword>
<accession>A0A9D7PT98</accession>
<evidence type="ECO:0000313" key="8">
    <source>
        <dbReference type="EMBL" id="MBK8524609.1"/>
    </source>
</evidence>
<dbReference type="AlphaFoldDB" id="A0A9D7PT98"/>
<evidence type="ECO:0000313" key="9">
    <source>
        <dbReference type="Proteomes" id="UP000886689"/>
    </source>
</evidence>
<protein>
    <recommendedName>
        <fullName evidence="7">Cytochrome c-552/DMSO reductase-like haem-binding domain-containing protein</fullName>
    </recommendedName>
</protein>
<dbReference type="Gene3D" id="2.60.40.1190">
    <property type="match status" value="1"/>
</dbReference>
<evidence type="ECO:0000256" key="1">
    <source>
        <dbReference type="ARBA" id="ARBA00022448"/>
    </source>
</evidence>
<dbReference type="Proteomes" id="UP000886689">
    <property type="component" value="Unassembled WGS sequence"/>
</dbReference>
<keyword evidence="6" id="KW-0732">Signal</keyword>
<evidence type="ECO:0000256" key="6">
    <source>
        <dbReference type="SAM" id="SignalP"/>
    </source>
</evidence>
<comment type="caution">
    <text evidence="8">The sequence shown here is derived from an EMBL/GenBank/DDBJ whole genome shotgun (WGS) entry which is preliminary data.</text>
</comment>
<evidence type="ECO:0000256" key="3">
    <source>
        <dbReference type="ARBA" id="ARBA00022723"/>
    </source>
</evidence>
<proteinExistence type="predicted"/>
<feature type="chain" id="PRO_5038607990" description="Cytochrome c-552/DMSO reductase-like haem-binding domain-containing protein" evidence="6">
    <location>
        <begin position="23"/>
        <end position="295"/>
    </location>
</feature>
<feature type="domain" description="Cytochrome c-552/DMSO reductase-like haem-binding" evidence="7">
    <location>
        <begin position="23"/>
        <end position="277"/>
    </location>
</feature>
<keyword evidence="3" id="KW-0479">Metal-binding</keyword>
<evidence type="ECO:0000256" key="5">
    <source>
        <dbReference type="ARBA" id="ARBA00023004"/>
    </source>
</evidence>
<evidence type="ECO:0000256" key="2">
    <source>
        <dbReference type="ARBA" id="ARBA00022617"/>
    </source>
</evidence>
<gene>
    <name evidence="8" type="ORF">IPL58_11205</name>
</gene>
<keyword evidence="5" id="KW-0408">Iron</keyword>
<name>A0A9D7PT98_9PROT</name>
<dbReference type="EMBL" id="JADJUC010000012">
    <property type="protein sequence ID" value="MBK8524609.1"/>
    <property type="molecule type" value="Genomic_DNA"/>
</dbReference>
<feature type="signal peptide" evidence="6">
    <location>
        <begin position="1"/>
        <end position="22"/>
    </location>
</feature>
<reference evidence="8" key="1">
    <citation type="submission" date="2020-10" db="EMBL/GenBank/DDBJ databases">
        <title>Connecting structure to function with the recovery of over 1000 high-quality activated sludge metagenome-assembled genomes encoding full-length rRNA genes using long-read sequencing.</title>
        <authorList>
            <person name="Singleton C.M."/>
            <person name="Petriglieri F."/>
            <person name="Kristensen J.M."/>
            <person name="Kirkegaard R.H."/>
            <person name="Michaelsen T.Y."/>
            <person name="Andersen M.H."/>
            <person name="Karst S.M."/>
            <person name="Dueholm M.S."/>
            <person name="Nielsen P.H."/>
            <person name="Albertsen M."/>
        </authorList>
    </citation>
    <scope>NUCLEOTIDE SEQUENCE</scope>
    <source>
        <strain evidence="8">Hirt_18-Q3-R61-65_BATAC.395</strain>
    </source>
</reference>
<evidence type="ECO:0000259" key="7">
    <source>
        <dbReference type="SMART" id="SM00887"/>
    </source>
</evidence>
<dbReference type="SMART" id="SM00887">
    <property type="entry name" value="EB_dh"/>
    <property type="match status" value="1"/>
</dbReference>
<dbReference type="Pfam" id="PF09459">
    <property type="entry name" value="EB_dh"/>
    <property type="match status" value="1"/>
</dbReference>